<sequence length="181" mass="20012">MRFEPTLSMSEPTLSRLIYCLTLSYSGKITHYLLLLVVIMSKSLSVTFRVPAELVESFTNAVSESGTDKTAWLIDAIRHKISQPDSNPDRRMIALVERMETAAAALIGGKQGIPQHPYNEAAVLQVVADTIKQGFDNGRVIAQRINEAGYQTRAGKAWDKDIYSAWKRQKDTATKIAAVVG</sequence>
<accession>A0A1H9IDF1</accession>
<organism evidence="1 2">
    <name type="scientific">Rosenbergiella nectarea</name>
    <dbReference type="NCBI Taxonomy" id="988801"/>
    <lineage>
        <taxon>Bacteria</taxon>
        <taxon>Pseudomonadati</taxon>
        <taxon>Pseudomonadota</taxon>
        <taxon>Gammaproteobacteria</taxon>
        <taxon>Enterobacterales</taxon>
        <taxon>Erwiniaceae</taxon>
        <taxon>Rosenbergiella</taxon>
    </lineage>
</organism>
<gene>
    <name evidence="1" type="ORF">SAMN05216522_1061</name>
</gene>
<dbReference type="EMBL" id="FOGC01000006">
    <property type="protein sequence ID" value="SEQ72613.1"/>
    <property type="molecule type" value="Genomic_DNA"/>
</dbReference>
<protein>
    <recommendedName>
        <fullName evidence="3">Prophage protein</fullName>
    </recommendedName>
</protein>
<evidence type="ECO:0000313" key="1">
    <source>
        <dbReference type="EMBL" id="SEQ72613.1"/>
    </source>
</evidence>
<proteinExistence type="predicted"/>
<name>A0A1H9IDF1_9GAMM</name>
<dbReference type="Proteomes" id="UP000242515">
    <property type="component" value="Unassembled WGS sequence"/>
</dbReference>
<dbReference type="AlphaFoldDB" id="A0A1H9IDF1"/>
<keyword evidence="2" id="KW-1185">Reference proteome</keyword>
<evidence type="ECO:0000313" key="2">
    <source>
        <dbReference type="Proteomes" id="UP000242515"/>
    </source>
</evidence>
<evidence type="ECO:0008006" key="3">
    <source>
        <dbReference type="Google" id="ProtNLM"/>
    </source>
</evidence>
<reference evidence="2" key="1">
    <citation type="submission" date="2016-10" db="EMBL/GenBank/DDBJ databases">
        <authorList>
            <person name="Varghese N."/>
            <person name="Submissions S."/>
        </authorList>
    </citation>
    <scope>NUCLEOTIDE SEQUENCE [LARGE SCALE GENOMIC DNA]</scope>
    <source>
        <strain evidence="2">8N4</strain>
    </source>
</reference>